<feature type="transmembrane region" description="Helical" evidence="8">
    <location>
        <begin position="130"/>
        <end position="152"/>
    </location>
</feature>
<keyword evidence="7 8" id="KW-0472">Membrane</keyword>
<evidence type="ECO:0000256" key="5">
    <source>
        <dbReference type="ARBA" id="ARBA00022692"/>
    </source>
</evidence>
<evidence type="ECO:0000256" key="2">
    <source>
        <dbReference type="ARBA" id="ARBA00007935"/>
    </source>
</evidence>
<protein>
    <submittedName>
        <fullName evidence="9">Heme ABC transporter, permease protein HmuU</fullName>
    </submittedName>
</protein>
<comment type="subcellular location">
    <subcellularLocation>
        <location evidence="1">Cell membrane</location>
        <topology evidence="1">Multi-pass membrane protein</topology>
    </subcellularLocation>
</comment>
<feature type="transmembrane region" description="Helical" evidence="8">
    <location>
        <begin position="42"/>
        <end position="74"/>
    </location>
</feature>
<feature type="transmembrane region" description="Helical" evidence="8">
    <location>
        <begin position="219"/>
        <end position="241"/>
    </location>
</feature>
<dbReference type="InterPro" id="IPR037294">
    <property type="entry name" value="ABC_BtuC-like"/>
</dbReference>
<evidence type="ECO:0000313" key="9">
    <source>
        <dbReference type="EMBL" id="SJM63191.1"/>
    </source>
</evidence>
<keyword evidence="6 8" id="KW-1133">Transmembrane helix</keyword>
<evidence type="ECO:0000256" key="4">
    <source>
        <dbReference type="ARBA" id="ARBA00022475"/>
    </source>
</evidence>
<evidence type="ECO:0000256" key="3">
    <source>
        <dbReference type="ARBA" id="ARBA00022448"/>
    </source>
</evidence>
<keyword evidence="4" id="KW-1003">Cell membrane</keyword>
<dbReference type="GO" id="GO:0022857">
    <property type="term" value="F:transmembrane transporter activity"/>
    <property type="evidence" value="ECO:0007669"/>
    <property type="project" value="InterPro"/>
</dbReference>
<dbReference type="CDD" id="cd06550">
    <property type="entry name" value="TM_ABC_iron-siderophores_like"/>
    <property type="match status" value="1"/>
</dbReference>
<comment type="similarity">
    <text evidence="2">Belongs to the binding-protein-dependent transport system permease family. FecCD subfamily.</text>
</comment>
<name>A0A1R4G4T7_9MICO</name>
<evidence type="ECO:0000313" key="10">
    <source>
        <dbReference type="Proteomes" id="UP000195787"/>
    </source>
</evidence>
<gene>
    <name evidence="9" type="ORF">CZ674_08745</name>
</gene>
<keyword evidence="3" id="KW-0813">Transport</keyword>
<evidence type="ECO:0000256" key="1">
    <source>
        <dbReference type="ARBA" id="ARBA00004651"/>
    </source>
</evidence>
<feature type="transmembrane region" description="Helical" evidence="8">
    <location>
        <begin position="247"/>
        <end position="266"/>
    </location>
</feature>
<keyword evidence="10" id="KW-1185">Reference proteome</keyword>
<proteinExistence type="inferred from homology"/>
<dbReference type="PANTHER" id="PTHR30472:SF25">
    <property type="entry name" value="ABC TRANSPORTER PERMEASE PROTEIN MJ0876-RELATED"/>
    <property type="match status" value="1"/>
</dbReference>
<dbReference type="EMBL" id="FUHU01000038">
    <property type="protein sequence ID" value="SJM63191.1"/>
    <property type="molecule type" value="Genomic_DNA"/>
</dbReference>
<dbReference type="AlphaFoldDB" id="A0A1R4G4T7"/>
<dbReference type="PANTHER" id="PTHR30472">
    <property type="entry name" value="FERRIC ENTEROBACTIN TRANSPORT SYSTEM PERMEASE PROTEIN"/>
    <property type="match status" value="1"/>
</dbReference>
<dbReference type="SUPFAM" id="SSF81345">
    <property type="entry name" value="ABC transporter involved in vitamin B12 uptake, BtuC"/>
    <property type="match status" value="1"/>
</dbReference>
<dbReference type="InterPro" id="IPR000522">
    <property type="entry name" value="ABC_transptr_permease_BtuC"/>
</dbReference>
<dbReference type="Gene3D" id="1.10.3470.10">
    <property type="entry name" value="ABC transporter involved in vitamin B12 uptake, BtuC"/>
    <property type="match status" value="1"/>
</dbReference>
<reference evidence="9 10" key="1">
    <citation type="submission" date="2017-02" db="EMBL/GenBank/DDBJ databases">
        <authorList>
            <person name="Peterson S.W."/>
        </authorList>
    </citation>
    <scope>NUCLEOTIDE SEQUENCE [LARGE SCALE GENOMIC DNA]</scope>
    <source>
        <strain evidence="9 10">LMG 22410</strain>
    </source>
</reference>
<dbReference type="GO" id="GO:0005886">
    <property type="term" value="C:plasma membrane"/>
    <property type="evidence" value="ECO:0007669"/>
    <property type="project" value="UniProtKB-SubCell"/>
</dbReference>
<dbReference type="Proteomes" id="UP000195787">
    <property type="component" value="Unassembled WGS sequence"/>
</dbReference>
<sequence length="277" mass="27764">MAMGLVVGAALGVAGALTQSLFGNPLAEPSVIGITSGASVGAAISIAIGASALGMLTTPAFAFAFGLATAILVWMLAQRIPAQRAVSLLLVGIAVNALAGAATAFIFMVAPTTARDAVVFWQLGSIAGSTWTSVGITAAFVLVGLIAAAPLIRPLDVLALGDRAAAHVGLRVPLVRIVTITVVALLTAAAVAFAGIIGFVGLIVPHAIRLIVGPSHRHVVPLSMLAGAALVTLADLGARTLVPLTDLPIGMLTSTLGAPLFLILLYRTFASNRGAMS</sequence>
<dbReference type="GO" id="GO:0033214">
    <property type="term" value="P:siderophore-iron import into cell"/>
    <property type="evidence" value="ECO:0007669"/>
    <property type="project" value="TreeGrafter"/>
</dbReference>
<keyword evidence="5 8" id="KW-0812">Transmembrane</keyword>
<feature type="transmembrane region" description="Helical" evidence="8">
    <location>
        <begin position="86"/>
        <end position="110"/>
    </location>
</feature>
<evidence type="ECO:0000256" key="8">
    <source>
        <dbReference type="SAM" id="Phobius"/>
    </source>
</evidence>
<evidence type="ECO:0000256" key="6">
    <source>
        <dbReference type="ARBA" id="ARBA00022989"/>
    </source>
</evidence>
<accession>A0A1R4G4T7</accession>
<evidence type="ECO:0000256" key="7">
    <source>
        <dbReference type="ARBA" id="ARBA00023136"/>
    </source>
</evidence>
<organism evidence="9 10">
    <name type="scientific">Agrococcus casei LMG 22410</name>
    <dbReference type="NCBI Taxonomy" id="1255656"/>
    <lineage>
        <taxon>Bacteria</taxon>
        <taxon>Bacillati</taxon>
        <taxon>Actinomycetota</taxon>
        <taxon>Actinomycetes</taxon>
        <taxon>Micrococcales</taxon>
        <taxon>Microbacteriaceae</taxon>
        <taxon>Agrococcus</taxon>
    </lineage>
</organism>
<dbReference type="Pfam" id="PF01032">
    <property type="entry name" value="FecCD"/>
    <property type="match status" value="1"/>
</dbReference>